<gene>
    <name evidence="6" type="primary">alaC</name>
    <name evidence="6" type="ORF">CCHOA_04045</name>
</gene>
<feature type="domain" description="Aminotransferase class I/classII large" evidence="5">
    <location>
        <begin position="37"/>
        <end position="372"/>
    </location>
</feature>
<dbReference type="SUPFAM" id="SSF53383">
    <property type="entry name" value="PLP-dependent transferases"/>
    <property type="match status" value="1"/>
</dbReference>
<dbReference type="CDD" id="cd00609">
    <property type="entry name" value="AAT_like"/>
    <property type="match status" value="1"/>
</dbReference>
<evidence type="ECO:0000256" key="4">
    <source>
        <dbReference type="RuleBase" id="RU000481"/>
    </source>
</evidence>
<dbReference type="NCBIfam" id="TIGR03539">
    <property type="entry name" value="DapC_actino"/>
    <property type="match status" value="1"/>
</dbReference>
<dbReference type="EMBL" id="CP033896">
    <property type="protein sequence ID" value="AZA13218.1"/>
    <property type="molecule type" value="Genomic_DNA"/>
</dbReference>
<dbReference type="Proteomes" id="UP000269019">
    <property type="component" value="Chromosome"/>
</dbReference>
<dbReference type="Gene3D" id="3.40.640.10">
    <property type="entry name" value="Type I PLP-dependent aspartate aminotransferase-like (Major domain)"/>
    <property type="match status" value="1"/>
</dbReference>
<dbReference type="InterPro" id="IPR004838">
    <property type="entry name" value="NHTrfase_class1_PyrdxlP-BS"/>
</dbReference>
<dbReference type="InterPro" id="IPR004839">
    <property type="entry name" value="Aminotransferase_I/II_large"/>
</dbReference>
<dbReference type="InterPro" id="IPR015421">
    <property type="entry name" value="PyrdxlP-dep_Trfase_major"/>
</dbReference>
<dbReference type="GO" id="GO:0008483">
    <property type="term" value="F:transaminase activity"/>
    <property type="evidence" value="ECO:0007669"/>
    <property type="project" value="UniProtKB-KW"/>
</dbReference>
<sequence length="377" mass="40426">MTMSHPPRQPRGAVLPDFPWDTIAAEKTRAANHPAGLINLSVGAPVDPVAPSIQLALAENGHDGGYPTTHGTPALREALAKHMATRYNMTGIAPDNILPCIGTKELIAGLPTLLGVGEGHTVVIPEIAYPTYEVAALLSGARIARADSLLKLGPSSPTLMFINTPGNPTGKVLGQAHLQKVVEFSRSRDCIVASDECYLGLGYDPDNPPVSILDERVSGGDHRNLLAIHSLSKTSNMAGYRAGWITGDPALIAELLAIRKHTGFMVPTPIQAAMIAAVEDADQEWLQHQRYAQRREVLIPALTQAGFTIDNSEAGLYLWITRGESSRDTLAWFAERGILVAPGDFYGPRGKDHVRVALTGTLEQMHAAADRIVATDR</sequence>
<dbReference type="InterPro" id="IPR015422">
    <property type="entry name" value="PyrdxlP-dep_Trfase_small"/>
</dbReference>
<dbReference type="PANTHER" id="PTHR42832:SF3">
    <property type="entry name" value="L-GLUTAMINE--4-(METHYLSULFANYL)-2-OXOBUTANOATE AMINOTRANSFERASE"/>
    <property type="match status" value="1"/>
</dbReference>
<evidence type="ECO:0000313" key="7">
    <source>
        <dbReference type="Proteomes" id="UP000269019"/>
    </source>
</evidence>
<keyword evidence="7" id="KW-1185">Reference proteome</keyword>
<dbReference type="InterPro" id="IPR015424">
    <property type="entry name" value="PyrdxlP-dep_Trfase"/>
</dbReference>
<dbReference type="PANTHER" id="PTHR42832">
    <property type="entry name" value="AMINO ACID AMINOTRANSFERASE"/>
    <property type="match status" value="1"/>
</dbReference>
<name>A0A3G6J8J8_9CORY</name>
<comment type="cofactor">
    <cofactor evidence="1 4">
        <name>pyridoxal 5'-phosphate</name>
        <dbReference type="ChEBI" id="CHEBI:597326"/>
    </cofactor>
</comment>
<dbReference type="EC" id="2.6.1.-" evidence="4"/>
<dbReference type="InterPro" id="IPR019880">
    <property type="entry name" value="OxyQ"/>
</dbReference>
<evidence type="ECO:0000256" key="1">
    <source>
        <dbReference type="ARBA" id="ARBA00001933"/>
    </source>
</evidence>
<keyword evidence="2 4" id="KW-0032">Aminotransferase</keyword>
<accession>A0A3G6J8J8</accession>
<dbReference type="InterPro" id="IPR050881">
    <property type="entry name" value="LL-DAP_aminotransferase"/>
</dbReference>
<reference evidence="6 7" key="1">
    <citation type="submission" date="2018-11" db="EMBL/GenBank/DDBJ databases">
        <authorList>
            <person name="Kleinhagauer T."/>
            <person name="Glaeser S.P."/>
            <person name="Spergser J."/>
            <person name="Ruckert C."/>
            <person name="Kaempfer P."/>
            <person name="Busse H.-J."/>
        </authorList>
    </citation>
    <scope>NUCLEOTIDE SEQUENCE [LARGE SCALE GENOMIC DNA]</scope>
    <source>
        <strain evidence="6 7">200CH</strain>
    </source>
</reference>
<evidence type="ECO:0000256" key="3">
    <source>
        <dbReference type="ARBA" id="ARBA00022679"/>
    </source>
</evidence>
<dbReference type="GO" id="GO:0030170">
    <property type="term" value="F:pyridoxal phosphate binding"/>
    <property type="evidence" value="ECO:0007669"/>
    <property type="project" value="InterPro"/>
</dbReference>
<proteinExistence type="inferred from homology"/>
<dbReference type="PROSITE" id="PS00105">
    <property type="entry name" value="AA_TRANSFER_CLASS_1"/>
    <property type="match status" value="1"/>
</dbReference>
<keyword evidence="3 4" id="KW-0808">Transferase</keyword>
<dbReference type="Pfam" id="PF00155">
    <property type="entry name" value="Aminotran_1_2"/>
    <property type="match status" value="1"/>
</dbReference>
<evidence type="ECO:0000256" key="2">
    <source>
        <dbReference type="ARBA" id="ARBA00022576"/>
    </source>
</evidence>
<keyword evidence="6" id="KW-0670">Pyruvate</keyword>
<dbReference type="Gene3D" id="3.90.1150.10">
    <property type="entry name" value="Aspartate Aminotransferase, domain 1"/>
    <property type="match status" value="1"/>
</dbReference>
<organism evidence="6 7">
    <name type="scientific">Corynebacterium choanae</name>
    <dbReference type="NCBI Taxonomy" id="1862358"/>
    <lineage>
        <taxon>Bacteria</taxon>
        <taxon>Bacillati</taxon>
        <taxon>Actinomycetota</taxon>
        <taxon>Actinomycetes</taxon>
        <taxon>Mycobacteriales</taxon>
        <taxon>Corynebacteriaceae</taxon>
        <taxon>Corynebacterium</taxon>
    </lineage>
</organism>
<evidence type="ECO:0000259" key="5">
    <source>
        <dbReference type="Pfam" id="PF00155"/>
    </source>
</evidence>
<comment type="similarity">
    <text evidence="4">Belongs to the class-I pyridoxal-phosphate-dependent aminotransferase family.</text>
</comment>
<protein>
    <recommendedName>
        <fullName evidence="4">Aminotransferase</fullName>
        <ecNumber evidence="4">2.6.1.-</ecNumber>
    </recommendedName>
</protein>
<dbReference type="KEGG" id="ccho:CCHOA_04045"/>
<dbReference type="AlphaFoldDB" id="A0A3G6J8J8"/>
<evidence type="ECO:0000313" key="6">
    <source>
        <dbReference type="EMBL" id="AZA13218.1"/>
    </source>
</evidence>